<evidence type="ECO:0000256" key="1">
    <source>
        <dbReference type="ARBA" id="ARBA00004479"/>
    </source>
</evidence>
<dbReference type="InterPro" id="IPR055457">
    <property type="entry name" value="OST48_N"/>
</dbReference>
<keyword evidence="5 8" id="KW-0256">Endoplasmic reticulum</keyword>
<dbReference type="OMA" id="NIATECG"/>
<evidence type="ECO:0000256" key="6">
    <source>
        <dbReference type="ARBA" id="ARBA00022989"/>
    </source>
</evidence>
<reference evidence="11 12" key="1">
    <citation type="submission" date="2019-07" db="EMBL/GenBank/DDBJ databases">
        <title>Genome assembly of two rare yeast pathogens: Diutina rugosa and Trichomonascus ciferrii.</title>
        <authorList>
            <person name="Mixao V."/>
            <person name="Saus E."/>
            <person name="Hansen A."/>
            <person name="Lass-Flor C."/>
            <person name="Gabaldon T."/>
        </authorList>
    </citation>
    <scope>NUCLEOTIDE SEQUENCE [LARGE SCALE GENOMIC DNA]</scope>
    <source>
        <strain evidence="11 12">CBS 613</strain>
    </source>
</reference>
<evidence type="ECO:0000259" key="10">
    <source>
        <dbReference type="Pfam" id="PF23358"/>
    </source>
</evidence>
<comment type="subcellular location">
    <subcellularLocation>
        <location evidence="8">Endoplasmic reticulum membrane</location>
        <topology evidence="8">Single-pass type I membrane protein</topology>
    </subcellularLocation>
    <subcellularLocation>
        <location evidence="1">Membrane</location>
        <topology evidence="1">Single-pass type I membrane protein</topology>
    </subcellularLocation>
</comment>
<dbReference type="InterPro" id="IPR055459">
    <property type="entry name" value="OST48_MD"/>
</dbReference>
<sequence length="410" mass="45672">MRLLPWLVAAASALETLVVYDSNYHDDIESALPAQAFGDAELTYLDYSESEFKLLPETYDSVVLLPKAKAKNTAKTWSAESLMAYTNQGGNLLVIGAADGVYPEGVRSYLNEIGIYPSPKKYHVYDYFSDDKSALPHFTDANLVTPAIVSHVDVADYHGGAALLANNPLVVPLVRCSETSFCAQEDTPMSEDTTWTYGAQGFAAAALQALNNARTAWVGDISLVTEELVSWTFQQRNVLKLQFVNHINAAEPRDVNPQLYRVTNDAIYTVGISELKKGEWVPYESEDAVQMSFKMLDPYVRLNMSGLGPVASVEGSDDLDAYAYSVQFTIPDHHGMFTFELDHKVPGYSYLQDKRVVTVRHLANDEYQRSWEITNSWMYVGSSALVVAAWLLFVFNYIYVGLPNKAKKTQ</sequence>
<dbReference type="OrthoDB" id="29105at2759"/>
<evidence type="ECO:0000256" key="4">
    <source>
        <dbReference type="ARBA" id="ARBA00022692"/>
    </source>
</evidence>
<protein>
    <recommendedName>
        <fullName evidence="8">Dolichyl-diphosphooligosaccharide--protein glycosyltransferase subunit WBP1</fullName>
        <shortName evidence="8">Oligosaccharyl transferase subunit WBP1</shortName>
    </recommendedName>
</protein>
<comment type="function">
    <text evidence="8">Subunit of the oligosaccharyl transferase (OST) complex that catalyzes the initial transfer of a defined glycan (Glc(3)Man(9)GlcNAc(2) in eukaryotes) from the lipid carrier dolichol-pyrophosphate to an asparagine residue within an Asn-X-Ser/Thr consensus motif in nascent polypeptide chains, the first step in protein N-glycosylation. N-glycosylation occurs cotranslationally and the complex associates with the Sec61 complex at the channel-forming translocon complex that mediates protein translocation across the endoplasmic reticulum (ER).</text>
</comment>
<organism evidence="11 12">
    <name type="scientific">Diutina rugosa</name>
    <name type="common">Yeast</name>
    <name type="synonym">Candida rugosa</name>
    <dbReference type="NCBI Taxonomy" id="5481"/>
    <lineage>
        <taxon>Eukaryota</taxon>
        <taxon>Fungi</taxon>
        <taxon>Dikarya</taxon>
        <taxon>Ascomycota</taxon>
        <taxon>Saccharomycotina</taxon>
        <taxon>Pichiomycetes</taxon>
        <taxon>Debaryomycetaceae</taxon>
        <taxon>Diutina</taxon>
    </lineage>
</organism>
<dbReference type="Pfam" id="PF23358">
    <property type="entry name" value="OST48_MD"/>
    <property type="match status" value="1"/>
</dbReference>
<keyword evidence="6 8" id="KW-1133">Transmembrane helix</keyword>
<evidence type="ECO:0000256" key="3">
    <source>
        <dbReference type="ARBA" id="ARBA00008743"/>
    </source>
</evidence>
<dbReference type="PANTHER" id="PTHR10830:SF0">
    <property type="entry name" value="DOLICHYL-DIPHOSPHOOLIGOSACCHARIDE--PROTEIN GLYCOSYLTRANSFERASE 48 KDA SUBUNIT"/>
    <property type="match status" value="1"/>
</dbReference>
<dbReference type="GO" id="GO:0008250">
    <property type="term" value="C:oligosaccharyltransferase complex"/>
    <property type="evidence" value="ECO:0007669"/>
    <property type="project" value="TreeGrafter"/>
</dbReference>
<keyword evidence="4 8" id="KW-0812">Transmembrane</keyword>
<dbReference type="VEuPathDB" id="FungiDB:DIURU_000750"/>
<dbReference type="GO" id="GO:0018279">
    <property type="term" value="P:protein N-linked glycosylation via asparagine"/>
    <property type="evidence" value="ECO:0007669"/>
    <property type="project" value="UniProtKB-UniRule"/>
</dbReference>
<dbReference type="UniPathway" id="UPA00378"/>
<feature type="domain" description="OST48 middle" evidence="10">
    <location>
        <begin position="255"/>
        <end position="400"/>
    </location>
</feature>
<feature type="transmembrane region" description="Helical" evidence="8">
    <location>
        <begin position="377"/>
        <end position="400"/>
    </location>
</feature>
<dbReference type="PANTHER" id="PTHR10830">
    <property type="entry name" value="DOLICHYL-DIPHOSPHOOLIGOSACCHARIDE--PROTEIN GLYCOSYLTRANSFERASE 48 KDA SUBUNIT"/>
    <property type="match status" value="1"/>
</dbReference>
<keyword evidence="7 8" id="KW-0472">Membrane</keyword>
<dbReference type="Proteomes" id="UP000449547">
    <property type="component" value="Unassembled WGS sequence"/>
</dbReference>
<name>A0A642UWW9_DIURU</name>
<comment type="similarity">
    <text evidence="3 8">Belongs to the DDOST 48 kDa subunit family.</text>
</comment>
<evidence type="ECO:0000256" key="2">
    <source>
        <dbReference type="ARBA" id="ARBA00004922"/>
    </source>
</evidence>
<evidence type="ECO:0000256" key="7">
    <source>
        <dbReference type="ARBA" id="ARBA00023136"/>
    </source>
</evidence>
<evidence type="ECO:0000256" key="8">
    <source>
        <dbReference type="RuleBase" id="RU361142"/>
    </source>
</evidence>
<dbReference type="EMBL" id="SWFT01000027">
    <property type="protein sequence ID" value="KAA8907066.1"/>
    <property type="molecule type" value="Genomic_DNA"/>
</dbReference>
<gene>
    <name evidence="11" type="ORF">DIURU_000750</name>
</gene>
<keyword evidence="12" id="KW-1185">Reference proteome</keyword>
<evidence type="ECO:0000256" key="5">
    <source>
        <dbReference type="ARBA" id="ARBA00022824"/>
    </source>
</evidence>
<accession>A0A642UWW9</accession>
<dbReference type="AlphaFoldDB" id="A0A642UWW9"/>
<evidence type="ECO:0000313" key="11">
    <source>
        <dbReference type="EMBL" id="KAA8907066.1"/>
    </source>
</evidence>
<comment type="pathway">
    <text evidence="2 8">Protein modification; protein glycosylation.</text>
</comment>
<dbReference type="InterPro" id="IPR005013">
    <property type="entry name" value="DDOST_48_kDa_subunit"/>
</dbReference>
<dbReference type="GeneID" id="54779403"/>
<evidence type="ECO:0000313" key="12">
    <source>
        <dbReference type="Proteomes" id="UP000449547"/>
    </source>
</evidence>
<evidence type="ECO:0000259" key="9">
    <source>
        <dbReference type="Pfam" id="PF03345"/>
    </source>
</evidence>
<comment type="caution">
    <text evidence="11">The sequence shown here is derived from an EMBL/GenBank/DDBJ whole genome shotgun (WGS) entry which is preliminary data.</text>
</comment>
<proteinExistence type="inferred from homology"/>
<dbReference type="RefSeq" id="XP_034014417.1">
    <property type="nucleotide sequence ID" value="XM_034159033.1"/>
</dbReference>
<feature type="domain" description="OST48 N-terminal" evidence="9">
    <location>
        <begin position="16"/>
        <end position="235"/>
    </location>
</feature>
<comment type="subunit">
    <text evidence="8">Component of the oligosaccharyltransferase (OST) complex.</text>
</comment>
<dbReference type="Pfam" id="PF03345">
    <property type="entry name" value="OST48_N"/>
    <property type="match status" value="1"/>
</dbReference>